<dbReference type="GO" id="GO:0016491">
    <property type="term" value="F:oxidoreductase activity"/>
    <property type="evidence" value="ECO:0007669"/>
    <property type="project" value="UniProtKB-KW"/>
</dbReference>
<evidence type="ECO:0000256" key="1">
    <source>
        <dbReference type="ARBA" id="ARBA00007905"/>
    </source>
</evidence>
<keyword evidence="2" id="KW-0560">Oxidoreductase</keyword>
<keyword evidence="8" id="KW-1185">Reference proteome</keyword>
<dbReference type="AlphaFoldDB" id="A0A2J6R1H1"/>
<evidence type="ECO:0000256" key="2">
    <source>
        <dbReference type="ARBA" id="ARBA00023002"/>
    </source>
</evidence>
<reference evidence="7 8" key="1">
    <citation type="submission" date="2016-04" db="EMBL/GenBank/DDBJ databases">
        <title>A degradative enzymes factory behind the ericoid mycorrhizal symbiosis.</title>
        <authorList>
            <consortium name="DOE Joint Genome Institute"/>
            <person name="Martino E."/>
            <person name="Morin E."/>
            <person name="Grelet G."/>
            <person name="Kuo A."/>
            <person name="Kohler A."/>
            <person name="Daghino S."/>
            <person name="Barry K."/>
            <person name="Choi C."/>
            <person name="Cichocki N."/>
            <person name="Clum A."/>
            <person name="Copeland A."/>
            <person name="Hainaut M."/>
            <person name="Haridas S."/>
            <person name="Labutti K."/>
            <person name="Lindquist E."/>
            <person name="Lipzen A."/>
            <person name="Khouja H.-R."/>
            <person name="Murat C."/>
            <person name="Ohm R."/>
            <person name="Olson A."/>
            <person name="Spatafora J."/>
            <person name="Veneault-Fourrey C."/>
            <person name="Henrissat B."/>
            <person name="Grigoriev I."/>
            <person name="Martin F."/>
            <person name="Perotto S."/>
        </authorList>
    </citation>
    <scope>NUCLEOTIDE SEQUENCE [LARGE SCALE GENOMIC DNA]</scope>
    <source>
        <strain evidence="7 8">F</strain>
    </source>
</reference>
<dbReference type="PANTHER" id="PTHR43827">
    <property type="entry name" value="2,5-DIKETO-D-GLUCONIC ACID REDUCTASE"/>
    <property type="match status" value="1"/>
</dbReference>
<feature type="domain" description="NADP-dependent oxidoreductase" evidence="6">
    <location>
        <begin position="39"/>
        <end position="278"/>
    </location>
</feature>
<dbReference type="PANTHER" id="PTHR43827:SF13">
    <property type="entry name" value="ALDO_KETO REDUCTASE FAMILY PROTEIN"/>
    <property type="match status" value="1"/>
</dbReference>
<dbReference type="Proteomes" id="UP000235786">
    <property type="component" value="Unassembled WGS sequence"/>
</dbReference>
<feature type="binding site" evidence="4">
    <location>
        <position position="117"/>
    </location>
    <ligand>
        <name>substrate</name>
    </ligand>
</feature>
<dbReference type="InterPro" id="IPR020471">
    <property type="entry name" value="AKR"/>
</dbReference>
<dbReference type="PRINTS" id="PR00069">
    <property type="entry name" value="ALDKETRDTASE"/>
</dbReference>
<comment type="similarity">
    <text evidence="1">Belongs to the aldo/keto reductase family.</text>
</comment>
<dbReference type="PROSITE" id="PS00062">
    <property type="entry name" value="ALDOKETO_REDUCTASE_2"/>
    <property type="match status" value="1"/>
</dbReference>
<organism evidence="7 8">
    <name type="scientific">Hyaloscypha variabilis (strain UAMH 11265 / GT02V1 / F)</name>
    <name type="common">Meliniomyces variabilis</name>
    <dbReference type="NCBI Taxonomy" id="1149755"/>
    <lineage>
        <taxon>Eukaryota</taxon>
        <taxon>Fungi</taxon>
        <taxon>Dikarya</taxon>
        <taxon>Ascomycota</taxon>
        <taxon>Pezizomycotina</taxon>
        <taxon>Leotiomycetes</taxon>
        <taxon>Helotiales</taxon>
        <taxon>Hyaloscyphaceae</taxon>
        <taxon>Hyaloscypha</taxon>
        <taxon>Hyaloscypha variabilis</taxon>
    </lineage>
</organism>
<accession>A0A2J6R1H1</accession>
<evidence type="ECO:0000313" key="8">
    <source>
        <dbReference type="Proteomes" id="UP000235786"/>
    </source>
</evidence>
<evidence type="ECO:0000256" key="3">
    <source>
        <dbReference type="PIRSR" id="PIRSR000097-1"/>
    </source>
</evidence>
<dbReference type="InterPro" id="IPR036812">
    <property type="entry name" value="NAD(P)_OxRdtase_dom_sf"/>
</dbReference>
<evidence type="ECO:0000256" key="5">
    <source>
        <dbReference type="PIRSR" id="PIRSR000097-3"/>
    </source>
</evidence>
<evidence type="ECO:0000256" key="4">
    <source>
        <dbReference type="PIRSR" id="PIRSR000097-2"/>
    </source>
</evidence>
<gene>
    <name evidence="7" type="ORF">L207DRAFT_471020</name>
</gene>
<dbReference type="SUPFAM" id="SSF51430">
    <property type="entry name" value="NAD(P)-linked oxidoreductase"/>
    <property type="match status" value="1"/>
</dbReference>
<dbReference type="Pfam" id="PF00248">
    <property type="entry name" value="Aldo_ket_red"/>
    <property type="match status" value="1"/>
</dbReference>
<dbReference type="EMBL" id="KZ613959">
    <property type="protein sequence ID" value="PMD32355.1"/>
    <property type="molecule type" value="Genomic_DNA"/>
</dbReference>
<dbReference type="PIRSF" id="PIRSF000097">
    <property type="entry name" value="AKR"/>
    <property type="match status" value="1"/>
</dbReference>
<dbReference type="OrthoDB" id="416253at2759"/>
<protein>
    <submittedName>
        <fullName evidence="7">Aldo-keto reductase-like protein</fullName>
    </submittedName>
</protein>
<feature type="active site" description="Proton donor" evidence="3">
    <location>
        <position position="59"/>
    </location>
</feature>
<dbReference type="FunFam" id="3.20.20.100:FF:000015">
    <property type="entry name" value="Oxidoreductase, aldo/keto reductase family"/>
    <property type="match status" value="1"/>
</dbReference>
<dbReference type="InterPro" id="IPR018170">
    <property type="entry name" value="Aldo/ket_reductase_CS"/>
</dbReference>
<dbReference type="Gene3D" id="3.20.20.100">
    <property type="entry name" value="NADP-dependent oxidoreductase domain"/>
    <property type="match status" value="1"/>
</dbReference>
<name>A0A2J6R1H1_HYAVF</name>
<dbReference type="CDD" id="cd19071">
    <property type="entry name" value="AKR_AKR1-5-like"/>
    <property type="match status" value="1"/>
</dbReference>
<evidence type="ECO:0000259" key="6">
    <source>
        <dbReference type="Pfam" id="PF00248"/>
    </source>
</evidence>
<evidence type="ECO:0000313" key="7">
    <source>
        <dbReference type="EMBL" id="PMD32355.1"/>
    </source>
</evidence>
<sequence>MLRKAMSKLTINSTLRMNSGYEIPMLGYGVYKTPANVCEDVVTKAFEAGYRHVDSAAGYRNEEPCGAAIKKSSIPRSQIFFTSKVPPMQLSYDSASAQVDASLKLSGLDYIDLMLLHAPYGGREARKGAWKALVEAQEAGKVRSIGVSNYGVAHLDEMEVYIKELEKERGGEGKGGKIDVGQWEVHPWMPRRDIAEWCKKRGVVVEAFCPIVRGKRMDDPALVPLIKKHRKTGAQILIRWSLQKGFVPLPKSETPSRIVENAGVYDFELDTEDMKALELDVYEPCAWDPTVAALED</sequence>
<proteinExistence type="inferred from homology"/>
<feature type="site" description="Lowers pKa of active site Tyr" evidence="5">
    <location>
        <position position="84"/>
    </location>
</feature>
<dbReference type="InterPro" id="IPR023210">
    <property type="entry name" value="NADP_OxRdtase_dom"/>
</dbReference>
<dbReference type="STRING" id="1149755.A0A2J6R1H1"/>
<dbReference type="PROSITE" id="PS00798">
    <property type="entry name" value="ALDOKETO_REDUCTASE_1"/>
    <property type="match status" value="1"/>
</dbReference>